<proteinExistence type="inferred from homology"/>
<dbReference type="PROSITE" id="PS00640">
    <property type="entry name" value="THIOL_PROTEASE_ASN"/>
    <property type="match status" value="1"/>
</dbReference>
<keyword evidence="3" id="KW-0378">Hydrolase</keyword>
<dbReference type="OrthoDB" id="65740at2759"/>
<dbReference type="SMART" id="SM00848">
    <property type="entry name" value="Inhibitor_I29"/>
    <property type="match status" value="1"/>
</dbReference>
<dbReference type="GO" id="GO:0006508">
    <property type="term" value="P:proteolysis"/>
    <property type="evidence" value="ECO:0007669"/>
    <property type="project" value="UniProtKB-KW"/>
</dbReference>
<dbReference type="Gene3D" id="2.60.40.10">
    <property type="entry name" value="Immunoglobulins"/>
    <property type="match status" value="1"/>
</dbReference>
<dbReference type="InterPro" id="IPR025660">
    <property type="entry name" value="Pept_his_AS"/>
</dbReference>
<dbReference type="InterPro" id="IPR013128">
    <property type="entry name" value="Peptidase_C1A"/>
</dbReference>
<evidence type="ECO:0000259" key="7">
    <source>
        <dbReference type="SMART" id="SM00645"/>
    </source>
</evidence>
<keyword evidence="5" id="KW-0865">Zymogen</keyword>
<dbReference type="Pfam" id="PF00112">
    <property type="entry name" value="Peptidase_C1"/>
    <property type="match status" value="1"/>
</dbReference>
<dbReference type="InterPro" id="IPR013201">
    <property type="entry name" value="Prot_inhib_I29"/>
</dbReference>
<evidence type="ECO:0000256" key="1">
    <source>
        <dbReference type="ARBA" id="ARBA00008455"/>
    </source>
</evidence>
<gene>
    <name evidence="9" type="ORF">DR999_PMT03310</name>
</gene>
<dbReference type="InterPro" id="IPR000668">
    <property type="entry name" value="Peptidase_C1A_C"/>
</dbReference>
<dbReference type="EMBL" id="QXTE01000016">
    <property type="protein sequence ID" value="TFK13355.1"/>
    <property type="molecule type" value="Genomic_DNA"/>
</dbReference>
<evidence type="ECO:0000313" key="9">
    <source>
        <dbReference type="EMBL" id="TFK13355.1"/>
    </source>
</evidence>
<dbReference type="AlphaFoldDB" id="A0A4D9EVX5"/>
<comment type="similarity">
    <text evidence="1">Belongs to the peptidase C1 family.</text>
</comment>
<feature type="domain" description="Cathepsin propeptide inhibitor" evidence="8">
    <location>
        <begin position="326"/>
        <end position="382"/>
    </location>
</feature>
<dbReference type="SUPFAM" id="SSF48726">
    <property type="entry name" value="Immunoglobulin"/>
    <property type="match status" value="1"/>
</dbReference>
<evidence type="ECO:0000313" key="10">
    <source>
        <dbReference type="Proteomes" id="UP000297703"/>
    </source>
</evidence>
<reference evidence="9 10" key="2">
    <citation type="submission" date="2019-04" db="EMBL/GenBank/DDBJ databases">
        <title>The genome sequence of big-headed turtle.</title>
        <authorList>
            <person name="Gong S."/>
        </authorList>
    </citation>
    <scope>NUCLEOTIDE SEQUENCE [LARGE SCALE GENOMIC DNA]</scope>
    <source>
        <strain evidence="9">DO16091913</strain>
        <tissue evidence="9">Muscle</tissue>
    </source>
</reference>
<dbReference type="PRINTS" id="PR00705">
    <property type="entry name" value="PAPAIN"/>
</dbReference>
<dbReference type="Gene3D" id="3.90.70.10">
    <property type="entry name" value="Cysteine proteinases"/>
    <property type="match status" value="1"/>
</dbReference>
<dbReference type="InterPro" id="IPR036179">
    <property type="entry name" value="Ig-like_dom_sf"/>
</dbReference>
<dbReference type="SMART" id="SM00645">
    <property type="entry name" value="Pept_C1"/>
    <property type="match status" value="1"/>
</dbReference>
<evidence type="ECO:0000256" key="3">
    <source>
        <dbReference type="ARBA" id="ARBA00022801"/>
    </source>
</evidence>
<reference evidence="9 10" key="1">
    <citation type="submission" date="2019-04" db="EMBL/GenBank/DDBJ databases">
        <title>Draft genome of the big-headed turtle Platysternon megacephalum.</title>
        <authorList>
            <person name="Gong S."/>
        </authorList>
    </citation>
    <scope>NUCLEOTIDE SEQUENCE [LARGE SCALE GENOMIC DNA]</scope>
    <source>
        <strain evidence="9">DO16091913</strain>
        <tissue evidence="9">Muscle</tissue>
    </source>
</reference>
<comment type="caution">
    <text evidence="9">The sequence shown here is derived from an EMBL/GenBank/DDBJ whole genome shotgun (WGS) entry which is preliminary data.</text>
</comment>
<sequence>MPETNMCKGESVNLMCHSTHSILPNATCVCCKDNASLGPFRWELVFESIAAKHAGEYHCEVQGTAQTSCLSSITISVLDLMETLFWKKMASLLLPAFCLLSGAGCTSRWAVPDFGNVYHVSGVIDLPFAEIREPFEAWYNLTGGKSRIQYYHGQVVTFQYGAERPFGALYKITPETTELELNVRKCFRISGSPRKRVYPQSVFPRLDGFKAVREESYKGQLCTVWQNVSYWGWKKNVYTLWVASSADGPVPVHYEMRGFNSLLGSHYDKYELDYSGFACSYPAGVLDLPSNMECEFPPGDGVEHRILANPMWDFVGRQAGRGRQLFHHYRREYRKEYGSEKELERRAQTFIHNMRYVHSKNRANLPYRLALNHLADRTPEEMAVLRGRLQDQTPSNGQPFPLAPYAGIILPESLDWRLYGAVTPVKDQALCGSCWSFAATGGLEGALFLKTGGLTPLSQQALMDCSWGFGNHGCDGGLPWRAFKWVRKHGGIPSAEAYGPYRGQNGYCHYNSSELLANITGYVNVPAGDVTALRAAVFKNGPVAVSIDASAKSFIFYSNGIYYDPQCGNTSRSLNHAVLAVGYGVLQEESYWLIKNSWSTYWGNDGYILMSMQDNNCGVATAATYPVLA</sequence>
<dbReference type="InterPro" id="IPR000169">
    <property type="entry name" value="Pept_cys_AS"/>
</dbReference>
<feature type="domain" description="Peptidase C1A papain C-terminal" evidence="7">
    <location>
        <begin position="410"/>
        <end position="627"/>
    </location>
</feature>
<dbReference type="InterPro" id="IPR039417">
    <property type="entry name" value="Peptidase_C1A_papain-like"/>
</dbReference>
<organism evidence="9 10">
    <name type="scientific">Platysternon megacephalum</name>
    <name type="common">big-headed turtle</name>
    <dbReference type="NCBI Taxonomy" id="55544"/>
    <lineage>
        <taxon>Eukaryota</taxon>
        <taxon>Metazoa</taxon>
        <taxon>Chordata</taxon>
        <taxon>Craniata</taxon>
        <taxon>Vertebrata</taxon>
        <taxon>Euteleostomi</taxon>
        <taxon>Archelosauria</taxon>
        <taxon>Testudinata</taxon>
        <taxon>Testudines</taxon>
        <taxon>Cryptodira</taxon>
        <taxon>Durocryptodira</taxon>
        <taxon>Testudinoidea</taxon>
        <taxon>Platysternidae</taxon>
        <taxon>Platysternon</taxon>
    </lineage>
</organism>
<keyword evidence="4" id="KW-0788">Thiol protease</keyword>
<dbReference type="InterPro" id="IPR013783">
    <property type="entry name" value="Ig-like_fold"/>
</dbReference>
<protein>
    <submittedName>
        <fullName evidence="9">Vacuolar protein sorting-associated protein 53-like protein</fullName>
    </submittedName>
</protein>
<dbReference type="InterPro" id="IPR038765">
    <property type="entry name" value="Papain-like_cys_pep_sf"/>
</dbReference>
<evidence type="ECO:0000259" key="8">
    <source>
        <dbReference type="SMART" id="SM00848"/>
    </source>
</evidence>
<dbReference type="PROSITE" id="PS00139">
    <property type="entry name" value="THIOL_PROTEASE_CYS"/>
    <property type="match status" value="1"/>
</dbReference>
<dbReference type="FunFam" id="3.90.70.10:FF:000087">
    <property type="entry name" value="Counting factor associated protein D"/>
    <property type="match status" value="1"/>
</dbReference>
<dbReference type="STRING" id="55544.A0A4D9EVX5"/>
<keyword evidence="10" id="KW-1185">Reference proteome</keyword>
<keyword evidence="2" id="KW-0645">Protease</keyword>
<dbReference type="CDD" id="cd02248">
    <property type="entry name" value="Peptidase_C1A"/>
    <property type="match status" value="1"/>
</dbReference>
<keyword evidence="6" id="KW-1015">Disulfide bond</keyword>
<dbReference type="SUPFAM" id="SSF54001">
    <property type="entry name" value="Cysteine proteinases"/>
    <property type="match status" value="1"/>
</dbReference>
<evidence type="ECO:0000256" key="2">
    <source>
        <dbReference type="ARBA" id="ARBA00022670"/>
    </source>
</evidence>
<accession>A0A4D9EVX5</accession>
<dbReference type="PANTHER" id="PTHR12411">
    <property type="entry name" value="CYSTEINE PROTEASE FAMILY C1-RELATED"/>
    <property type="match status" value="1"/>
</dbReference>
<name>A0A4D9EVX5_9SAUR</name>
<dbReference type="PROSITE" id="PS00639">
    <property type="entry name" value="THIOL_PROTEASE_HIS"/>
    <property type="match status" value="1"/>
</dbReference>
<dbReference type="Pfam" id="PF08246">
    <property type="entry name" value="Inhibitor_I29"/>
    <property type="match status" value="1"/>
</dbReference>
<evidence type="ECO:0000256" key="4">
    <source>
        <dbReference type="ARBA" id="ARBA00022807"/>
    </source>
</evidence>
<dbReference type="InterPro" id="IPR025661">
    <property type="entry name" value="Pept_asp_AS"/>
</dbReference>
<dbReference type="GO" id="GO:0008234">
    <property type="term" value="F:cysteine-type peptidase activity"/>
    <property type="evidence" value="ECO:0007669"/>
    <property type="project" value="UniProtKB-KW"/>
</dbReference>
<evidence type="ECO:0000256" key="5">
    <source>
        <dbReference type="ARBA" id="ARBA00023145"/>
    </source>
</evidence>
<evidence type="ECO:0000256" key="6">
    <source>
        <dbReference type="ARBA" id="ARBA00023157"/>
    </source>
</evidence>
<dbReference type="Proteomes" id="UP000297703">
    <property type="component" value="Unassembled WGS sequence"/>
</dbReference>